<dbReference type="InterPro" id="IPR002156">
    <property type="entry name" value="RNaseH_domain"/>
</dbReference>
<comment type="caution">
    <text evidence="2">The sequence shown here is derived from an EMBL/GenBank/DDBJ whole genome shotgun (WGS) entry which is preliminary data.</text>
</comment>
<dbReference type="Gene3D" id="3.30.420.10">
    <property type="entry name" value="Ribonuclease H-like superfamily/Ribonuclease H"/>
    <property type="match status" value="1"/>
</dbReference>
<dbReference type="CDD" id="cd06222">
    <property type="entry name" value="RNase_H_like"/>
    <property type="match status" value="1"/>
</dbReference>
<dbReference type="InterPro" id="IPR036397">
    <property type="entry name" value="RNaseH_sf"/>
</dbReference>
<evidence type="ECO:0000313" key="2">
    <source>
        <dbReference type="EMBL" id="MQM23308.1"/>
    </source>
</evidence>
<feature type="domain" description="RNase H type-1" evidence="1">
    <location>
        <begin position="101"/>
        <end position="221"/>
    </location>
</feature>
<dbReference type="Proteomes" id="UP000652761">
    <property type="component" value="Unassembled WGS sequence"/>
</dbReference>
<name>A0A843XTC5_COLES</name>
<reference evidence="2" key="1">
    <citation type="submission" date="2017-07" db="EMBL/GenBank/DDBJ databases">
        <title>Taro Niue Genome Assembly and Annotation.</title>
        <authorList>
            <person name="Atibalentja N."/>
            <person name="Keating K."/>
            <person name="Fields C.J."/>
        </authorList>
    </citation>
    <scope>NUCLEOTIDE SEQUENCE</scope>
    <source>
        <strain evidence="2">Niue_2</strain>
        <tissue evidence="2">Leaf</tissue>
    </source>
</reference>
<dbReference type="Pfam" id="PF13456">
    <property type="entry name" value="RVT_3"/>
    <property type="match status" value="1"/>
</dbReference>
<feature type="non-terminal residue" evidence="2">
    <location>
        <position position="257"/>
    </location>
</feature>
<dbReference type="EMBL" id="NMUH01015779">
    <property type="protein sequence ID" value="MQM23308.1"/>
    <property type="molecule type" value="Genomic_DNA"/>
</dbReference>
<accession>A0A843XTC5</accession>
<proteinExistence type="predicted"/>
<protein>
    <recommendedName>
        <fullName evidence="1">RNase H type-1 domain-containing protein</fullName>
    </recommendedName>
</protein>
<dbReference type="SUPFAM" id="SSF53098">
    <property type="entry name" value="Ribonuclease H-like"/>
    <property type="match status" value="1"/>
</dbReference>
<dbReference type="OrthoDB" id="597234at2759"/>
<dbReference type="InterPro" id="IPR012337">
    <property type="entry name" value="RNaseH-like_sf"/>
</dbReference>
<gene>
    <name evidence="2" type="ORF">Taro_056372</name>
</gene>
<evidence type="ECO:0000313" key="3">
    <source>
        <dbReference type="Proteomes" id="UP000652761"/>
    </source>
</evidence>
<keyword evidence="3" id="KW-1185">Reference proteome</keyword>
<dbReference type="GO" id="GO:0004523">
    <property type="term" value="F:RNA-DNA hybrid ribonuclease activity"/>
    <property type="evidence" value="ECO:0007669"/>
    <property type="project" value="InterPro"/>
</dbReference>
<evidence type="ECO:0000259" key="1">
    <source>
        <dbReference type="Pfam" id="PF13456"/>
    </source>
</evidence>
<dbReference type="GO" id="GO:0003676">
    <property type="term" value="F:nucleic acid binding"/>
    <property type="evidence" value="ECO:0007669"/>
    <property type="project" value="InterPro"/>
</dbReference>
<dbReference type="InterPro" id="IPR044730">
    <property type="entry name" value="RNase_H-like_dom_plant"/>
</dbReference>
<dbReference type="InterPro" id="IPR053151">
    <property type="entry name" value="RNase_H-like"/>
</dbReference>
<dbReference type="PANTHER" id="PTHR47723:SF19">
    <property type="entry name" value="POLYNUCLEOTIDYL TRANSFERASE, RIBONUCLEASE H-LIKE SUPERFAMILY PROTEIN"/>
    <property type="match status" value="1"/>
</dbReference>
<organism evidence="2 3">
    <name type="scientific">Colocasia esculenta</name>
    <name type="common">Wild taro</name>
    <name type="synonym">Arum esculentum</name>
    <dbReference type="NCBI Taxonomy" id="4460"/>
    <lineage>
        <taxon>Eukaryota</taxon>
        <taxon>Viridiplantae</taxon>
        <taxon>Streptophyta</taxon>
        <taxon>Embryophyta</taxon>
        <taxon>Tracheophyta</taxon>
        <taxon>Spermatophyta</taxon>
        <taxon>Magnoliopsida</taxon>
        <taxon>Liliopsida</taxon>
        <taxon>Araceae</taxon>
        <taxon>Aroideae</taxon>
        <taxon>Colocasieae</taxon>
        <taxon>Colocasia</taxon>
    </lineage>
</organism>
<dbReference type="PANTHER" id="PTHR47723">
    <property type="entry name" value="OS05G0353850 PROTEIN"/>
    <property type="match status" value="1"/>
</dbReference>
<sequence length="257" mass="27503">MVFKEAATPQQLAAISELGFVVQPSIKLCKLVRWIPPLQGFLLNVDGASKGNPNPCGGGGIVRNAIGSVVLGFSHFYGNGNNLLAEARVIWIPPLQGFLLNVDGASKGNPSPCGGGGIVRNAIGSVVLGFSHFYGNGNNLLAEARVMCDGVQLAVERGILVDQICSDSTILVNSLRTGIAPSWTCYRWWRFVLDFVQQNRVRVYHVYSEANQVADALATFACTARCNVVFSSSIQLPRPCFPALVGDRLGLGKLRVG</sequence>
<dbReference type="AlphaFoldDB" id="A0A843XTC5"/>